<evidence type="ECO:0000313" key="4">
    <source>
        <dbReference type="Proteomes" id="UP000295793"/>
    </source>
</evidence>
<evidence type="ECO:0000313" key="3">
    <source>
        <dbReference type="EMBL" id="TCS40225.1"/>
    </source>
</evidence>
<feature type="signal peptide" evidence="1">
    <location>
        <begin position="1"/>
        <end position="26"/>
    </location>
</feature>
<dbReference type="SUPFAM" id="SSF53300">
    <property type="entry name" value="vWA-like"/>
    <property type="match status" value="1"/>
</dbReference>
<feature type="domain" description="VWFA" evidence="2">
    <location>
        <begin position="59"/>
        <end position="285"/>
    </location>
</feature>
<keyword evidence="1" id="KW-0732">Signal</keyword>
<dbReference type="PROSITE" id="PS50234">
    <property type="entry name" value="VWFA"/>
    <property type="match status" value="1"/>
</dbReference>
<dbReference type="InterPro" id="IPR036465">
    <property type="entry name" value="vWFA_dom_sf"/>
</dbReference>
<protein>
    <recommendedName>
        <fullName evidence="2">VWFA domain-containing protein</fullName>
    </recommendedName>
</protein>
<dbReference type="EMBL" id="SLZR01000010">
    <property type="protein sequence ID" value="TCS40225.1"/>
    <property type="molecule type" value="Genomic_DNA"/>
</dbReference>
<evidence type="ECO:0000256" key="1">
    <source>
        <dbReference type="SAM" id="SignalP"/>
    </source>
</evidence>
<gene>
    <name evidence="3" type="ORF">BCF53_110147</name>
</gene>
<comment type="caution">
    <text evidence="3">The sequence shown here is derived from an EMBL/GenBank/DDBJ whole genome shotgun (WGS) entry which is preliminary data.</text>
</comment>
<dbReference type="InterPro" id="IPR002035">
    <property type="entry name" value="VWF_A"/>
</dbReference>
<evidence type="ECO:0000259" key="2">
    <source>
        <dbReference type="PROSITE" id="PS50234"/>
    </source>
</evidence>
<keyword evidence="4" id="KW-1185">Reference proteome</keyword>
<reference evidence="3 4" key="1">
    <citation type="submission" date="2019-03" db="EMBL/GenBank/DDBJ databases">
        <title>Genomic Encyclopedia of Archaeal and Bacterial Type Strains, Phase II (KMG-II): from individual species to whole genera.</title>
        <authorList>
            <person name="Goeker M."/>
        </authorList>
    </citation>
    <scope>NUCLEOTIDE SEQUENCE [LARGE SCALE GENOMIC DNA]</scope>
    <source>
        <strain evidence="3 4">DSM 15388</strain>
    </source>
</reference>
<feature type="chain" id="PRO_5020553772" description="VWFA domain-containing protein" evidence="1">
    <location>
        <begin position="27"/>
        <end position="555"/>
    </location>
</feature>
<dbReference type="Proteomes" id="UP000295793">
    <property type="component" value="Unassembled WGS sequence"/>
</dbReference>
<dbReference type="Gene3D" id="3.40.50.410">
    <property type="entry name" value="von Willebrand factor, type A domain"/>
    <property type="match status" value="1"/>
</dbReference>
<accession>A0A4R3I550</accession>
<organism evidence="3 4">
    <name type="scientific">Reinekea marinisedimentorum</name>
    <dbReference type="NCBI Taxonomy" id="230495"/>
    <lineage>
        <taxon>Bacteria</taxon>
        <taxon>Pseudomonadati</taxon>
        <taxon>Pseudomonadota</taxon>
        <taxon>Gammaproteobacteria</taxon>
        <taxon>Oceanospirillales</taxon>
        <taxon>Saccharospirillaceae</taxon>
        <taxon>Reinekea</taxon>
    </lineage>
</organism>
<dbReference type="AlphaFoldDB" id="A0A4R3I550"/>
<name>A0A4R3I550_9GAMM</name>
<proteinExistence type="predicted"/>
<sequence length="555" mass="61628">MVLAMFAKINSYALLALFVVALTACEDNVSLEHVQDRTTVKLDGTFLTESPDDITYPVKVLFAIDMSLSMGTSVNGASIGSDPDGLRLEAAESFIEEYNTYEDTSFEIILWSGSILDCTEESNSDCGFTKDPDEISRVIDGAANESYTDYIGTLSTIQSDLYDDIYNSDDSDNLARSKYIVLFLSDGLASDGSGDQSTDTIIQQVSDMVEMAEDAGVGSFSFHTFFLDDWLADYDDPDDDDDTYSNAYELLEDMAIAGGGTFTLFESADSIDFIDIVDLRLTTEYEVKYLVAYNFNTIPGTELIYADSDADGLSNDDEQNIYGTDPLDYDSDDDGLGDYVEISMSTPSYSFDPLDASDTTCSSYTLVNGEWPDTDSDGLNDCEEILIGSSRYTIDTDNDGMPDIVEFFADTNILEDDTGTDSDFDGRENWQEVMEHTNPKSNDPNLAAYYAYEYYIYDEGLVEIDQGTDEVSYQREYSYTVTNIDIVDTLIAGRYAEVTDSGMSAGDNLIRFYIAQVPEDFPDTDPIFRVAEFYINVDDDEDDLNSSSLTFELLE</sequence>